<feature type="region of interest" description="Disordered" evidence="1">
    <location>
        <begin position="1"/>
        <end position="56"/>
    </location>
</feature>
<protein>
    <submittedName>
        <fullName evidence="2">Uncharacterized protein</fullName>
    </submittedName>
</protein>
<name>A0A6C7EB39_ILUCY</name>
<dbReference type="KEGG" id="aym:YM304_15340"/>
<feature type="compositionally biased region" description="Gly residues" evidence="1">
    <location>
        <begin position="32"/>
        <end position="56"/>
    </location>
</feature>
<reference evidence="2 3" key="1">
    <citation type="journal article" date="2013" name="Int. J. Syst. Evol. Microbiol.">
        <title>Ilumatobacter nonamiense sp. nov. and Ilumatobacter coccineum sp. nov., isolated from seashore sand.</title>
        <authorList>
            <person name="Matsumoto A."/>
            <person name="Kasai H."/>
            <person name="Matsuo Y."/>
            <person name="Shizuri Y."/>
            <person name="Ichikawa N."/>
            <person name="Fujita N."/>
            <person name="Omura S."/>
            <person name="Takahashi Y."/>
        </authorList>
    </citation>
    <scope>NUCLEOTIDE SEQUENCE [LARGE SCALE GENOMIC DNA]</scope>
    <source>
        <strain evidence="3">NBRC 103263 / KCTC 29153 / YM16-304</strain>
    </source>
</reference>
<evidence type="ECO:0000313" key="2">
    <source>
        <dbReference type="EMBL" id="BAN01848.1"/>
    </source>
</evidence>
<sequence>MISASWVGTTATGSSAAKTLHGSPEAPPSSWEGGGAGAGIGGAPAGGGGGGSGGAGADHDAVEFVVWLMSAMMLCRTETGDDDV</sequence>
<gene>
    <name evidence="2" type="ORF">YM304_15340</name>
</gene>
<keyword evidence="3" id="KW-1185">Reference proteome</keyword>
<organism evidence="2 3">
    <name type="scientific">Ilumatobacter coccineus (strain NBRC 103263 / KCTC 29153 / YM16-304)</name>
    <dbReference type="NCBI Taxonomy" id="1313172"/>
    <lineage>
        <taxon>Bacteria</taxon>
        <taxon>Bacillati</taxon>
        <taxon>Actinomycetota</taxon>
        <taxon>Acidimicrobiia</taxon>
        <taxon>Acidimicrobiales</taxon>
        <taxon>Ilumatobacteraceae</taxon>
        <taxon>Ilumatobacter</taxon>
    </lineage>
</organism>
<evidence type="ECO:0000256" key="1">
    <source>
        <dbReference type="SAM" id="MobiDB-lite"/>
    </source>
</evidence>
<dbReference type="EMBL" id="AP012057">
    <property type="protein sequence ID" value="BAN01848.1"/>
    <property type="molecule type" value="Genomic_DNA"/>
</dbReference>
<evidence type="ECO:0000313" key="3">
    <source>
        <dbReference type="Proteomes" id="UP000011863"/>
    </source>
</evidence>
<dbReference type="Proteomes" id="UP000011863">
    <property type="component" value="Chromosome"/>
</dbReference>
<feature type="compositionally biased region" description="Low complexity" evidence="1">
    <location>
        <begin position="1"/>
        <end position="19"/>
    </location>
</feature>
<dbReference type="AlphaFoldDB" id="A0A6C7EB39"/>
<accession>A0A6C7EB39</accession>
<proteinExistence type="predicted"/>